<name>A0A1I4ZGR1_9GAMM</name>
<feature type="transmembrane region" description="Helical" evidence="8">
    <location>
        <begin position="347"/>
        <end position="369"/>
    </location>
</feature>
<feature type="transmembrane region" description="Helical" evidence="8">
    <location>
        <begin position="219"/>
        <end position="246"/>
    </location>
</feature>
<feature type="transmembrane region" description="Helical" evidence="8">
    <location>
        <begin position="48"/>
        <end position="66"/>
    </location>
</feature>
<keyword evidence="4" id="KW-1003">Cell membrane</keyword>
<evidence type="ECO:0000256" key="1">
    <source>
        <dbReference type="ARBA" id="ARBA00004651"/>
    </source>
</evidence>
<evidence type="ECO:0000256" key="2">
    <source>
        <dbReference type="ARBA" id="ARBA00006236"/>
    </source>
</evidence>
<evidence type="ECO:0000256" key="8">
    <source>
        <dbReference type="RuleBase" id="RU365088"/>
    </source>
</evidence>
<evidence type="ECO:0000313" key="11">
    <source>
        <dbReference type="Proteomes" id="UP000198575"/>
    </source>
</evidence>
<dbReference type="NCBIfam" id="TIGR00710">
    <property type="entry name" value="efflux_Bcr_CflA"/>
    <property type="match status" value="1"/>
</dbReference>
<dbReference type="PRINTS" id="PR01035">
    <property type="entry name" value="TCRTETA"/>
</dbReference>
<sequence length="408" mass="42898">MIPANAVRRRGLAPLLGALAMFGPFSIDTMFPAFPAIAAQLQASPLAMQQTLSVYMIAYALMSLLHGPVSDALGRRPVILVGVAAFVLASIGCAQSTSIGELLAFRALQGMSAGAGLIVGRAIIRDCFEGAAAQRLMSTVSMIFGVAPAIAPIVGGWVVAFARWPMIFWLLALFAGVVWIASLAQLPETLPAERRMALSLRGMGSTYAMILRDPAFLPLVLAGTFGFNALFVYISSAPAFVIGLLGLDAQQFAWLFIPAIGGLMLGSFLSGRLAGRVSAQSTARLGYRVMMGASALNIATALWLPKPVVPWSVIPLGLHSMGIGIAFPTLTLQLLDRFPRQRGGASSMQAFVSLVISATLAGVVSPMISDSALKLAATAGGISLAGFLLWNVYRVIERRCPAPTAHQL</sequence>
<reference evidence="10 11" key="1">
    <citation type="submission" date="2016-10" db="EMBL/GenBank/DDBJ databases">
        <authorList>
            <person name="de Groot N.N."/>
        </authorList>
    </citation>
    <scope>NUCLEOTIDE SEQUENCE [LARGE SCALE GENOMIC DNA]</scope>
    <source>
        <strain evidence="10 11">CGMCC 1.7659</strain>
    </source>
</reference>
<keyword evidence="8" id="KW-0997">Cell inner membrane</keyword>
<evidence type="ECO:0000256" key="7">
    <source>
        <dbReference type="ARBA" id="ARBA00023136"/>
    </source>
</evidence>
<protein>
    <recommendedName>
        <fullName evidence="8">Bcr/CflA family efflux transporter</fullName>
    </recommendedName>
</protein>
<feature type="domain" description="Major facilitator superfamily (MFS) profile" evidence="9">
    <location>
        <begin position="12"/>
        <end position="398"/>
    </location>
</feature>
<dbReference type="AlphaFoldDB" id="A0A1I4ZGR1"/>
<dbReference type="InterPro" id="IPR004812">
    <property type="entry name" value="Efflux_drug-R_Bcr/CmlA"/>
</dbReference>
<organism evidence="10 11">
    <name type="scientific">Dokdonella immobilis</name>
    <dbReference type="NCBI Taxonomy" id="578942"/>
    <lineage>
        <taxon>Bacteria</taxon>
        <taxon>Pseudomonadati</taxon>
        <taxon>Pseudomonadota</taxon>
        <taxon>Gammaproteobacteria</taxon>
        <taxon>Lysobacterales</taxon>
        <taxon>Rhodanobacteraceae</taxon>
        <taxon>Dokdonella</taxon>
    </lineage>
</organism>
<dbReference type="InterPro" id="IPR001958">
    <property type="entry name" value="Tet-R_TetA/multi-R_MdtG-like"/>
</dbReference>
<dbReference type="RefSeq" id="WP_092409426.1">
    <property type="nucleotide sequence ID" value="NZ_FOVF01000025.1"/>
</dbReference>
<dbReference type="InterPro" id="IPR011701">
    <property type="entry name" value="MFS"/>
</dbReference>
<feature type="transmembrane region" description="Helical" evidence="8">
    <location>
        <begin position="375"/>
        <end position="393"/>
    </location>
</feature>
<dbReference type="SUPFAM" id="SSF103473">
    <property type="entry name" value="MFS general substrate transporter"/>
    <property type="match status" value="1"/>
</dbReference>
<dbReference type="PANTHER" id="PTHR23502:SF132">
    <property type="entry name" value="POLYAMINE TRANSPORTER 2-RELATED"/>
    <property type="match status" value="1"/>
</dbReference>
<evidence type="ECO:0000313" key="10">
    <source>
        <dbReference type="EMBL" id="SFN49169.1"/>
    </source>
</evidence>
<feature type="transmembrane region" description="Helical" evidence="8">
    <location>
        <begin position="103"/>
        <end position="124"/>
    </location>
</feature>
<dbReference type="PROSITE" id="PS50850">
    <property type="entry name" value="MFS"/>
    <property type="match status" value="1"/>
</dbReference>
<dbReference type="STRING" id="578942.SAMN05216289_12553"/>
<feature type="transmembrane region" description="Helical" evidence="8">
    <location>
        <begin position="285"/>
        <end position="304"/>
    </location>
</feature>
<feature type="transmembrane region" description="Helical" evidence="8">
    <location>
        <begin position="252"/>
        <end position="273"/>
    </location>
</feature>
<evidence type="ECO:0000259" key="9">
    <source>
        <dbReference type="PROSITE" id="PS50850"/>
    </source>
</evidence>
<evidence type="ECO:0000256" key="4">
    <source>
        <dbReference type="ARBA" id="ARBA00022475"/>
    </source>
</evidence>
<dbReference type="GO" id="GO:0042910">
    <property type="term" value="F:xenobiotic transmembrane transporter activity"/>
    <property type="evidence" value="ECO:0007669"/>
    <property type="project" value="InterPro"/>
</dbReference>
<feature type="transmembrane region" description="Helical" evidence="8">
    <location>
        <begin position="166"/>
        <end position="186"/>
    </location>
</feature>
<feature type="transmembrane region" description="Helical" evidence="8">
    <location>
        <begin position="316"/>
        <end position="335"/>
    </location>
</feature>
<keyword evidence="5 8" id="KW-0812">Transmembrane</keyword>
<gene>
    <name evidence="10" type="ORF">SAMN05216289_12553</name>
</gene>
<proteinExistence type="inferred from homology"/>
<keyword evidence="6 8" id="KW-1133">Transmembrane helix</keyword>
<dbReference type="GO" id="GO:0005886">
    <property type="term" value="C:plasma membrane"/>
    <property type="evidence" value="ECO:0007669"/>
    <property type="project" value="UniProtKB-SubCell"/>
</dbReference>
<dbReference type="PANTHER" id="PTHR23502">
    <property type="entry name" value="MAJOR FACILITATOR SUPERFAMILY"/>
    <property type="match status" value="1"/>
</dbReference>
<dbReference type="EMBL" id="FOVF01000025">
    <property type="protein sequence ID" value="SFN49169.1"/>
    <property type="molecule type" value="Genomic_DNA"/>
</dbReference>
<dbReference type="Proteomes" id="UP000198575">
    <property type="component" value="Unassembled WGS sequence"/>
</dbReference>
<keyword evidence="11" id="KW-1185">Reference proteome</keyword>
<dbReference type="GO" id="GO:0015385">
    <property type="term" value="F:sodium:proton antiporter activity"/>
    <property type="evidence" value="ECO:0007669"/>
    <property type="project" value="TreeGrafter"/>
</dbReference>
<evidence type="ECO:0000256" key="3">
    <source>
        <dbReference type="ARBA" id="ARBA00022448"/>
    </source>
</evidence>
<feature type="transmembrane region" description="Helical" evidence="8">
    <location>
        <begin position="136"/>
        <end position="160"/>
    </location>
</feature>
<comment type="caution">
    <text evidence="8">Lacks conserved residue(s) required for the propagation of feature annotation.</text>
</comment>
<dbReference type="GO" id="GO:1990961">
    <property type="term" value="P:xenobiotic detoxification by transmembrane export across the plasma membrane"/>
    <property type="evidence" value="ECO:0007669"/>
    <property type="project" value="InterPro"/>
</dbReference>
<dbReference type="Gene3D" id="1.20.1720.10">
    <property type="entry name" value="Multidrug resistance protein D"/>
    <property type="match status" value="1"/>
</dbReference>
<comment type="subcellular location">
    <subcellularLocation>
        <location evidence="8">Cell inner membrane</location>
        <topology evidence="8">Multi-pass membrane protein</topology>
    </subcellularLocation>
    <subcellularLocation>
        <location evidence="1">Cell membrane</location>
        <topology evidence="1">Multi-pass membrane protein</topology>
    </subcellularLocation>
</comment>
<dbReference type="OrthoDB" id="9814303at2"/>
<keyword evidence="3 8" id="KW-0813">Transport</keyword>
<dbReference type="InterPro" id="IPR020846">
    <property type="entry name" value="MFS_dom"/>
</dbReference>
<accession>A0A1I4ZGR1</accession>
<dbReference type="Pfam" id="PF07690">
    <property type="entry name" value="MFS_1"/>
    <property type="match status" value="1"/>
</dbReference>
<dbReference type="InterPro" id="IPR036259">
    <property type="entry name" value="MFS_trans_sf"/>
</dbReference>
<dbReference type="CDD" id="cd17320">
    <property type="entry name" value="MFS_MdfA_MDR_like"/>
    <property type="match status" value="1"/>
</dbReference>
<comment type="similarity">
    <text evidence="2 8">Belongs to the major facilitator superfamily. Bcr/CmlA family.</text>
</comment>
<feature type="transmembrane region" description="Helical" evidence="8">
    <location>
        <begin position="78"/>
        <end position="97"/>
    </location>
</feature>
<keyword evidence="7 8" id="KW-0472">Membrane</keyword>
<evidence type="ECO:0000256" key="5">
    <source>
        <dbReference type="ARBA" id="ARBA00022692"/>
    </source>
</evidence>
<evidence type="ECO:0000256" key="6">
    <source>
        <dbReference type="ARBA" id="ARBA00022989"/>
    </source>
</evidence>